<dbReference type="Proteomes" id="UP000000448">
    <property type="component" value="Chromosome"/>
</dbReference>
<evidence type="ECO:0008006" key="3">
    <source>
        <dbReference type="Google" id="ProtNLM"/>
    </source>
</evidence>
<accession>B9L8W9</accession>
<keyword evidence="2" id="KW-1185">Reference proteome</keyword>
<dbReference type="STRING" id="598659.NAMH_0665"/>
<reference evidence="1 2" key="1">
    <citation type="journal article" date="2009" name="PLoS Genet.">
        <title>Adaptations to submarine hydrothermal environments exemplified by the genome of Nautilia profundicola.</title>
        <authorList>
            <person name="Campbell B.J."/>
            <person name="Smith J.L."/>
            <person name="Hanson T.E."/>
            <person name="Klotz M.G."/>
            <person name="Stein L.Y."/>
            <person name="Lee C.K."/>
            <person name="Wu D."/>
            <person name="Robinson J.M."/>
            <person name="Khouri H.M."/>
            <person name="Eisen J.A."/>
            <person name="Cary S.C."/>
        </authorList>
    </citation>
    <scope>NUCLEOTIDE SEQUENCE [LARGE SCALE GENOMIC DNA]</scope>
    <source>
        <strain evidence="2">ATCC BAA-1463 / DSM 18972 / AmH</strain>
    </source>
</reference>
<organism evidence="1 2">
    <name type="scientific">Nautilia profundicola (strain ATCC BAA-1463 / DSM 18972 / AmH)</name>
    <dbReference type="NCBI Taxonomy" id="598659"/>
    <lineage>
        <taxon>Bacteria</taxon>
        <taxon>Pseudomonadati</taxon>
        <taxon>Campylobacterota</taxon>
        <taxon>Epsilonproteobacteria</taxon>
        <taxon>Nautiliales</taxon>
        <taxon>Nautiliaceae</taxon>
        <taxon>Nautilia</taxon>
    </lineage>
</organism>
<evidence type="ECO:0000313" key="1">
    <source>
        <dbReference type="EMBL" id="ACM93675.1"/>
    </source>
</evidence>
<dbReference type="HOGENOM" id="CLU_109794_0_0_7"/>
<evidence type="ECO:0000313" key="2">
    <source>
        <dbReference type="Proteomes" id="UP000000448"/>
    </source>
</evidence>
<protein>
    <recommendedName>
        <fullName evidence="3">Lipoprotein required for motility</fullName>
    </recommendedName>
</protein>
<sequence>MKSKIFLKYADIENKKGLRMKKVIIASLALFSLGCAATTSDTPAQTANTQQSQPQPYNSQQVIKNEVNILPPVQQPAPKSDTSEKQVKKDTVDINSINVDATIENSPVLKKSSIVTLQVEGLGVAPTNAQSIPQAKVMARRAAIADAYRALAEKMYGIRVKGRETVRDLMLKNSEVRTDVYGLIRGACIQEESFKDGIYTVIMSVKLDVRKWNKYINNN</sequence>
<dbReference type="PROSITE" id="PS51257">
    <property type="entry name" value="PROKAR_LIPOPROTEIN"/>
    <property type="match status" value="1"/>
</dbReference>
<name>B9L8W9_NAUPA</name>
<dbReference type="EMBL" id="CP001279">
    <property type="protein sequence ID" value="ACM93675.1"/>
    <property type="molecule type" value="Genomic_DNA"/>
</dbReference>
<proteinExistence type="predicted"/>
<dbReference type="KEGG" id="nam:NAMH_0665"/>
<dbReference type="eggNOG" id="COG3018">
    <property type="taxonomic scope" value="Bacteria"/>
</dbReference>
<dbReference type="AlphaFoldDB" id="B9L8W9"/>
<gene>
    <name evidence="1" type="ordered locus">NAMH_0665</name>
</gene>